<keyword evidence="2" id="KW-1185">Reference proteome</keyword>
<dbReference type="AlphaFoldDB" id="A0A0K1EQI7"/>
<gene>
    <name evidence="1" type="ORF">CMC5_071500</name>
</gene>
<dbReference type="OrthoDB" id="5519892at2"/>
<name>A0A0K1EQI7_CHOCO</name>
<sequence length="139" mass="14657">MSQAERIALLAAERPALLRMIQKARCEQPDKVIVAYLITVREPSGYLLAIALQRRLGHPGPELLLFRALSGHGPPQALMRGVVSATELVALLTDLSPNLSRLAADVPCSESSSPPIDTLSVLVAAGGGAEVFVIPAAEN</sequence>
<organism evidence="1 2">
    <name type="scientific">Chondromyces crocatus</name>
    <dbReference type="NCBI Taxonomy" id="52"/>
    <lineage>
        <taxon>Bacteria</taxon>
        <taxon>Pseudomonadati</taxon>
        <taxon>Myxococcota</taxon>
        <taxon>Polyangia</taxon>
        <taxon>Polyangiales</taxon>
        <taxon>Polyangiaceae</taxon>
        <taxon>Chondromyces</taxon>
    </lineage>
</organism>
<protein>
    <submittedName>
        <fullName evidence="1">Uncharacterized protein</fullName>
    </submittedName>
</protein>
<dbReference type="EMBL" id="CP012159">
    <property type="protein sequence ID" value="AKT42922.1"/>
    <property type="molecule type" value="Genomic_DNA"/>
</dbReference>
<evidence type="ECO:0000313" key="2">
    <source>
        <dbReference type="Proteomes" id="UP000067626"/>
    </source>
</evidence>
<dbReference type="KEGG" id="ccro:CMC5_071500"/>
<evidence type="ECO:0000313" key="1">
    <source>
        <dbReference type="EMBL" id="AKT42922.1"/>
    </source>
</evidence>
<dbReference type="Proteomes" id="UP000067626">
    <property type="component" value="Chromosome"/>
</dbReference>
<accession>A0A0K1EQI7</accession>
<dbReference type="RefSeq" id="WP_156339091.1">
    <property type="nucleotide sequence ID" value="NZ_CP012159.1"/>
</dbReference>
<proteinExistence type="predicted"/>
<reference evidence="1 2" key="1">
    <citation type="submission" date="2015-07" db="EMBL/GenBank/DDBJ databases">
        <title>Genome analysis of myxobacterium Chondromyces crocatus Cm c5 reveals a high potential for natural compound synthesis and the genetic basis for the loss of fruiting body formation.</title>
        <authorList>
            <person name="Zaburannyi N."/>
            <person name="Bunk B."/>
            <person name="Maier J."/>
            <person name="Overmann J."/>
            <person name="Mueller R."/>
        </authorList>
    </citation>
    <scope>NUCLEOTIDE SEQUENCE [LARGE SCALE GENOMIC DNA]</scope>
    <source>
        <strain evidence="1 2">Cm c5</strain>
    </source>
</reference>